<dbReference type="InterPro" id="IPR036271">
    <property type="entry name" value="Tet_transcr_reg_TetR-rel_C_sf"/>
</dbReference>
<evidence type="ECO:0000313" key="7">
    <source>
        <dbReference type="Proteomes" id="UP001595741"/>
    </source>
</evidence>
<evidence type="ECO:0000256" key="4">
    <source>
        <dbReference type="PROSITE-ProRule" id="PRU00335"/>
    </source>
</evidence>
<feature type="DNA-binding region" description="H-T-H motif" evidence="4">
    <location>
        <begin position="32"/>
        <end position="51"/>
    </location>
</feature>
<dbReference type="SUPFAM" id="SSF48498">
    <property type="entry name" value="Tetracyclin repressor-like, C-terminal domain"/>
    <property type="match status" value="1"/>
</dbReference>
<dbReference type="RefSeq" id="WP_386091168.1">
    <property type="nucleotide sequence ID" value="NZ_JBHRXN010000026.1"/>
</dbReference>
<dbReference type="Gene3D" id="1.10.357.10">
    <property type="entry name" value="Tetracycline Repressor, domain 2"/>
    <property type="match status" value="1"/>
</dbReference>
<organism evidence="6 7">
    <name type="scientific">Vogesella facilis</name>
    <dbReference type="NCBI Taxonomy" id="1655232"/>
    <lineage>
        <taxon>Bacteria</taxon>
        <taxon>Pseudomonadati</taxon>
        <taxon>Pseudomonadota</taxon>
        <taxon>Betaproteobacteria</taxon>
        <taxon>Neisseriales</taxon>
        <taxon>Chromobacteriaceae</taxon>
        <taxon>Vogesella</taxon>
    </lineage>
</organism>
<evidence type="ECO:0000256" key="3">
    <source>
        <dbReference type="ARBA" id="ARBA00023163"/>
    </source>
</evidence>
<dbReference type="PRINTS" id="PR00455">
    <property type="entry name" value="HTHTETR"/>
</dbReference>
<protein>
    <submittedName>
        <fullName evidence="6">TetR/AcrR family transcriptional regulator</fullName>
    </submittedName>
</protein>
<feature type="domain" description="HTH tetR-type" evidence="5">
    <location>
        <begin position="9"/>
        <end position="69"/>
    </location>
</feature>
<dbReference type="EMBL" id="JBHRXN010000026">
    <property type="protein sequence ID" value="MFC3532423.1"/>
    <property type="molecule type" value="Genomic_DNA"/>
</dbReference>
<accession>A0ABV7RFP4</accession>
<keyword evidence="2 4" id="KW-0238">DNA-binding</keyword>
<reference evidence="7" key="1">
    <citation type="journal article" date="2019" name="Int. J. Syst. Evol. Microbiol.">
        <title>The Global Catalogue of Microorganisms (GCM) 10K type strain sequencing project: providing services to taxonomists for standard genome sequencing and annotation.</title>
        <authorList>
            <consortium name="The Broad Institute Genomics Platform"/>
            <consortium name="The Broad Institute Genome Sequencing Center for Infectious Disease"/>
            <person name="Wu L."/>
            <person name="Ma J."/>
        </authorList>
    </citation>
    <scope>NUCLEOTIDE SEQUENCE [LARGE SCALE GENOMIC DNA]</scope>
    <source>
        <strain evidence="7">KCTC 42742</strain>
    </source>
</reference>
<dbReference type="PANTHER" id="PTHR47506:SF3">
    <property type="entry name" value="HTH-TYPE TRANSCRIPTIONAL REGULATOR LMRA"/>
    <property type="match status" value="1"/>
</dbReference>
<dbReference type="Proteomes" id="UP001595741">
    <property type="component" value="Unassembled WGS sequence"/>
</dbReference>
<sequence>MKVENDARGDTRRKILDLAETLLLSRGFNAFSYQHISAGLGVRNAAIHYHFARKTDLGVALIERYRRRFARFIAAQAGLAPAEQLERYFTLTDSYFLRQQICPSGILSAELQTLPPEMQQAAGGFVAEMRAWAVDIVARGQADGSMHYAGSAAGMGALMFASMQGALQLARFDEAAIGSVKRQLRQLLGLAAEASGTHHTDNTATTHEETQ</sequence>
<dbReference type="PANTHER" id="PTHR47506">
    <property type="entry name" value="TRANSCRIPTIONAL REGULATORY PROTEIN"/>
    <property type="match status" value="1"/>
</dbReference>
<dbReference type="Pfam" id="PF00440">
    <property type="entry name" value="TetR_N"/>
    <property type="match status" value="1"/>
</dbReference>
<dbReference type="SUPFAM" id="SSF46689">
    <property type="entry name" value="Homeodomain-like"/>
    <property type="match status" value="1"/>
</dbReference>
<evidence type="ECO:0000256" key="2">
    <source>
        <dbReference type="ARBA" id="ARBA00023125"/>
    </source>
</evidence>
<evidence type="ECO:0000259" key="5">
    <source>
        <dbReference type="PROSITE" id="PS50977"/>
    </source>
</evidence>
<keyword evidence="1" id="KW-0805">Transcription regulation</keyword>
<dbReference type="PROSITE" id="PS50977">
    <property type="entry name" value="HTH_TETR_2"/>
    <property type="match status" value="1"/>
</dbReference>
<keyword evidence="7" id="KW-1185">Reference proteome</keyword>
<gene>
    <name evidence="6" type="ORF">ACFOLG_09505</name>
</gene>
<name>A0ABV7RFP4_9NEIS</name>
<proteinExistence type="predicted"/>
<dbReference type="InterPro" id="IPR009057">
    <property type="entry name" value="Homeodomain-like_sf"/>
</dbReference>
<evidence type="ECO:0000313" key="6">
    <source>
        <dbReference type="EMBL" id="MFC3532423.1"/>
    </source>
</evidence>
<comment type="caution">
    <text evidence="6">The sequence shown here is derived from an EMBL/GenBank/DDBJ whole genome shotgun (WGS) entry which is preliminary data.</text>
</comment>
<keyword evidence="3" id="KW-0804">Transcription</keyword>
<evidence type="ECO:0000256" key="1">
    <source>
        <dbReference type="ARBA" id="ARBA00023015"/>
    </source>
</evidence>
<dbReference type="InterPro" id="IPR001647">
    <property type="entry name" value="HTH_TetR"/>
</dbReference>